<dbReference type="Gene3D" id="3.90.550.10">
    <property type="entry name" value="Spore Coat Polysaccharide Biosynthesis Protein SpsA, Chain A"/>
    <property type="match status" value="1"/>
</dbReference>
<dbReference type="PANTHER" id="PTHR22916">
    <property type="entry name" value="GLYCOSYLTRANSFERASE"/>
    <property type="match status" value="1"/>
</dbReference>
<proteinExistence type="predicted"/>
<reference evidence="4 5" key="1">
    <citation type="submission" date="2018-07" db="EMBL/GenBank/DDBJ databases">
        <title>The role of parmesan cheese in vectoring bovine microbiota.</title>
        <authorList>
            <person name="Lugli G.A."/>
            <person name="Milani C."/>
        </authorList>
    </citation>
    <scope>NUCLEOTIDE SEQUENCE [LARGE SCALE GENOMIC DNA]</scope>
    <source>
        <strain evidence="4 5">BMONG18</strain>
    </source>
</reference>
<organism evidence="4 5">
    <name type="scientific">Bifidobacterium mongoliense</name>
    <dbReference type="NCBI Taxonomy" id="518643"/>
    <lineage>
        <taxon>Bacteria</taxon>
        <taxon>Bacillati</taxon>
        <taxon>Actinomycetota</taxon>
        <taxon>Actinomycetes</taxon>
        <taxon>Bifidobacteriales</taxon>
        <taxon>Bifidobacteriaceae</taxon>
        <taxon>Bifidobacterium</taxon>
    </lineage>
</organism>
<dbReference type="RefSeq" id="WP_123644302.1">
    <property type="nucleotide sequence ID" value="NZ_QRAJ01000001.1"/>
</dbReference>
<dbReference type="InterPro" id="IPR029044">
    <property type="entry name" value="Nucleotide-diphossugar_trans"/>
</dbReference>
<evidence type="ECO:0000256" key="1">
    <source>
        <dbReference type="ARBA" id="ARBA00022676"/>
    </source>
</evidence>
<dbReference type="Proteomes" id="UP000285266">
    <property type="component" value="Unassembled WGS sequence"/>
</dbReference>
<dbReference type="PANTHER" id="PTHR22916:SF51">
    <property type="entry name" value="GLYCOSYLTRANSFERASE EPSH-RELATED"/>
    <property type="match status" value="1"/>
</dbReference>
<dbReference type="AlphaFoldDB" id="A0A423UFV0"/>
<dbReference type="EMBL" id="QRAJ01000001">
    <property type="protein sequence ID" value="ROT87596.1"/>
    <property type="molecule type" value="Genomic_DNA"/>
</dbReference>
<keyword evidence="1" id="KW-0328">Glycosyltransferase</keyword>
<gene>
    <name evidence="4" type="ORF">BMONG18_0136</name>
</gene>
<protein>
    <submittedName>
        <fullName evidence="4">Glycosyl transferase CpsJ</fullName>
    </submittedName>
</protein>
<evidence type="ECO:0000259" key="3">
    <source>
        <dbReference type="Pfam" id="PF00535"/>
    </source>
</evidence>
<accession>A0A423UFV0</accession>
<dbReference type="SUPFAM" id="SSF53448">
    <property type="entry name" value="Nucleotide-diphospho-sugar transferases"/>
    <property type="match status" value="1"/>
</dbReference>
<evidence type="ECO:0000313" key="5">
    <source>
        <dbReference type="Proteomes" id="UP000285266"/>
    </source>
</evidence>
<dbReference type="CDD" id="cd00761">
    <property type="entry name" value="Glyco_tranf_GTA_type"/>
    <property type="match status" value="1"/>
</dbReference>
<comment type="caution">
    <text evidence="4">The sequence shown here is derived from an EMBL/GenBank/DDBJ whole genome shotgun (WGS) entry which is preliminary data.</text>
</comment>
<name>A0A423UFV0_9BIFI</name>
<sequence>MEFEKFVKNDVKQGQLISVVVPVYNVCEYLEDCLRSLLAQTYVNMEILLVDDGSTDGSSAICDNFAITDRRIRVIHQENKGQSAARNVGTSCAHGDWLVYVDSDDVVSPRFLEHLYVAAILNDSNMAICKGIVFGKNEVFHVDESNRVTVLDADSAVIELLSERRASTAPWGKLARSNIWKSLPFPEDRKFEDLAITWKALDRVDSVALLDGSYYGYREREASTSHSPRLQSVMDYRTSIQQLWLELIPNSSQKLRAKCFRCCLEYCRLLEMIDRLIENTTLDRDERQMVLGVRRNSVIFLRRYCCKGVRNVSAPFSQCLRIAVTAIVPSFAIHLMKLRK</sequence>
<dbReference type="Pfam" id="PF00535">
    <property type="entry name" value="Glycos_transf_2"/>
    <property type="match status" value="1"/>
</dbReference>
<evidence type="ECO:0000256" key="2">
    <source>
        <dbReference type="ARBA" id="ARBA00022679"/>
    </source>
</evidence>
<dbReference type="InterPro" id="IPR001173">
    <property type="entry name" value="Glyco_trans_2-like"/>
</dbReference>
<dbReference type="GO" id="GO:0016757">
    <property type="term" value="F:glycosyltransferase activity"/>
    <property type="evidence" value="ECO:0007669"/>
    <property type="project" value="UniProtKB-KW"/>
</dbReference>
<evidence type="ECO:0000313" key="4">
    <source>
        <dbReference type="EMBL" id="ROT87596.1"/>
    </source>
</evidence>
<keyword evidence="2 4" id="KW-0808">Transferase</keyword>
<feature type="domain" description="Glycosyltransferase 2-like" evidence="3">
    <location>
        <begin position="18"/>
        <end position="139"/>
    </location>
</feature>